<reference evidence="2 5" key="1">
    <citation type="submission" date="2016-04" db="EMBL/GenBank/DDBJ databases">
        <title>Genome analyses suggest a sexual origin of heterokaryosis in a supposedly ancient asexual fungus.</title>
        <authorList>
            <person name="Ropars J."/>
            <person name="Sedzielewska K."/>
            <person name="Noel J."/>
            <person name="Charron P."/>
            <person name="Farinelli L."/>
            <person name="Marton T."/>
            <person name="Kruger M."/>
            <person name="Pelin A."/>
            <person name="Brachmann A."/>
            <person name="Corradi N."/>
        </authorList>
    </citation>
    <scope>NUCLEOTIDE SEQUENCE [LARGE SCALE GENOMIC DNA]</scope>
    <source>
        <strain evidence="2 5">A5</strain>
    </source>
</reference>
<comment type="caution">
    <text evidence="3">The sequence shown here is derived from an EMBL/GenBank/DDBJ whole genome shotgun (WGS) entry which is preliminary data.</text>
</comment>
<dbReference type="AlphaFoldDB" id="A0A2I1EW89"/>
<sequence>MECSKKRKNLLGKSNDLPYDSTANEGDNLEREKEKKKGKKDLNYDLNYTKNTKNYRISKVPERANYHEQIKTSTENRRHIYVLVELPHRKDERPELFRFNEYGDLVIVVNDRNMEYIFGPAIKKLVRQETKIPFLSCSIGSTALPSSQKTESSYVTNMKAEISNAIQFVEESDLAVIQDIFSSLFENTNAKTVEQMQQDNFNFFPSPAQSDVMINEFKINNKYGYEAQIHLDNILKPCIL</sequence>
<dbReference type="Proteomes" id="UP000232722">
    <property type="component" value="Unassembled WGS sequence"/>
</dbReference>
<accession>A0A2I1EW89</accession>
<dbReference type="OrthoDB" id="2377236at2759"/>
<gene>
    <name evidence="3" type="ORF">RhiirA1_464697</name>
    <name evidence="2" type="ORF">RhiirA5_415808</name>
</gene>
<evidence type="ECO:0000313" key="3">
    <source>
        <dbReference type="EMBL" id="PKC62760.1"/>
    </source>
</evidence>
<dbReference type="EMBL" id="LLXJ01000469">
    <property type="protein sequence ID" value="PKC09342.1"/>
    <property type="molecule type" value="Genomic_DNA"/>
</dbReference>
<dbReference type="EMBL" id="LLXH01000817">
    <property type="protein sequence ID" value="PKC62760.1"/>
    <property type="molecule type" value="Genomic_DNA"/>
</dbReference>
<feature type="compositionally biased region" description="Basic residues" evidence="1">
    <location>
        <begin position="1"/>
        <end position="10"/>
    </location>
</feature>
<dbReference type="VEuPathDB" id="FungiDB:FUN_010130"/>
<evidence type="ECO:0000313" key="2">
    <source>
        <dbReference type="EMBL" id="PKC09342.1"/>
    </source>
</evidence>
<name>A0A2I1EW89_9GLOM</name>
<dbReference type="VEuPathDB" id="FungiDB:RhiirFUN_021988"/>
<dbReference type="VEuPathDB" id="FungiDB:RhiirA1_464697"/>
<evidence type="ECO:0000313" key="5">
    <source>
        <dbReference type="Proteomes" id="UP000232722"/>
    </source>
</evidence>
<protein>
    <submittedName>
        <fullName evidence="3">Uncharacterized protein</fullName>
    </submittedName>
</protein>
<reference evidence="2 5" key="2">
    <citation type="submission" date="2017-09" db="EMBL/GenBank/DDBJ databases">
        <title>Extensive intraspecific genome diversity in a model arbuscular mycorrhizal fungus.</title>
        <authorList>
            <person name="Chen E.C."/>
            <person name="Morin E."/>
            <person name="Beaudet D."/>
            <person name="Noel J."/>
            <person name="Ndikumana S."/>
            <person name="Charron P."/>
            <person name="St-Onge C."/>
            <person name="Giorgi J."/>
            <person name="Grigoriev I.V."/>
            <person name="Roux C."/>
            <person name="Martin F.M."/>
            <person name="Corradi N."/>
        </authorList>
    </citation>
    <scope>NUCLEOTIDE SEQUENCE [LARGE SCALE GENOMIC DNA]</scope>
    <source>
        <strain evidence="2 5">A5</strain>
    </source>
</reference>
<evidence type="ECO:0000313" key="4">
    <source>
        <dbReference type="Proteomes" id="UP000232688"/>
    </source>
</evidence>
<proteinExistence type="predicted"/>
<feature type="compositionally biased region" description="Basic and acidic residues" evidence="1">
    <location>
        <begin position="28"/>
        <end position="40"/>
    </location>
</feature>
<evidence type="ECO:0000256" key="1">
    <source>
        <dbReference type="SAM" id="MobiDB-lite"/>
    </source>
</evidence>
<feature type="region of interest" description="Disordered" evidence="1">
    <location>
        <begin position="1"/>
        <end position="40"/>
    </location>
</feature>
<dbReference type="Proteomes" id="UP000232688">
    <property type="component" value="Unassembled WGS sequence"/>
</dbReference>
<reference evidence="3 4" key="3">
    <citation type="submission" date="2017-10" db="EMBL/GenBank/DDBJ databases">
        <title>Extensive intraspecific genome diversity in a model arbuscular mycorrhizal fungus.</title>
        <authorList>
            <person name="Chen E.C.H."/>
            <person name="Morin E."/>
            <person name="Baudet D."/>
            <person name="Noel J."/>
            <person name="Ndikumana S."/>
            <person name="Charron P."/>
            <person name="St-Onge C."/>
            <person name="Giorgi J."/>
            <person name="Grigoriev I.V."/>
            <person name="Roux C."/>
            <person name="Martin F.M."/>
            <person name="Corradi N."/>
        </authorList>
    </citation>
    <scope>NUCLEOTIDE SEQUENCE [LARGE SCALE GENOMIC DNA]</scope>
    <source>
        <strain evidence="3 4">A1</strain>
    </source>
</reference>
<reference evidence="3 4" key="4">
    <citation type="submission" date="2017-10" db="EMBL/GenBank/DDBJ databases">
        <title>Genome analyses suggest a sexual origin of heterokaryosis in a supposedly ancient asexual fungus.</title>
        <authorList>
            <person name="Corradi N."/>
            <person name="Sedzielewska K."/>
            <person name="Noel J."/>
            <person name="Charron P."/>
            <person name="Farinelli L."/>
            <person name="Marton T."/>
            <person name="Kruger M."/>
            <person name="Pelin A."/>
            <person name="Brachmann A."/>
            <person name="Corradi N."/>
        </authorList>
    </citation>
    <scope>NUCLEOTIDE SEQUENCE [LARGE SCALE GENOMIC DNA]</scope>
    <source>
        <strain evidence="3 4">A1</strain>
    </source>
</reference>
<organism evidence="3 4">
    <name type="scientific">Rhizophagus irregularis</name>
    <dbReference type="NCBI Taxonomy" id="588596"/>
    <lineage>
        <taxon>Eukaryota</taxon>
        <taxon>Fungi</taxon>
        <taxon>Fungi incertae sedis</taxon>
        <taxon>Mucoromycota</taxon>
        <taxon>Glomeromycotina</taxon>
        <taxon>Glomeromycetes</taxon>
        <taxon>Glomerales</taxon>
        <taxon>Glomeraceae</taxon>
        <taxon>Rhizophagus</taxon>
    </lineage>
</organism>